<dbReference type="Pfam" id="PF24608">
    <property type="entry name" value="PDDEXK_15"/>
    <property type="match status" value="1"/>
</dbReference>
<reference evidence="1 2" key="1">
    <citation type="submission" date="2019-02" db="EMBL/GenBank/DDBJ databases">
        <title>Prokaryotic population dynamics and viral predation in marine succession experiment using metagenomics: the confinement effect.</title>
        <authorList>
            <person name="Haro-Moreno J.M."/>
            <person name="Rodriguez-Valera F."/>
            <person name="Lopez-Perez M."/>
        </authorList>
    </citation>
    <scope>NUCLEOTIDE SEQUENCE [LARGE SCALE GENOMIC DNA]</scope>
    <source>
        <strain evidence="1">MED-G163</strain>
    </source>
</reference>
<evidence type="ECO:0008006" key="3">
    <source>
        <dbReference type="Google" id="ProtNLM"/>
    </source>
</evidence>
<sequence>MPINSRNKGATFERQIANALMQDLNLRNPVKRILEQTRTKELPDLTLGNWCIECKAYGSGAEPRPDWWEQVLASSKGDDLKPALVYKFNNRPIKVRVLASSINEKIQNNLVTVDLLWPDFIQIILELFQKDIELHEQNFQA</sequence>
<gene>
    <name evidence="1" type="ORF">EVA96_03125</name>
</gene>
<dbReference type="EMBL" id="SHBI01000023">
    <property type="protein sequence ID" value="RZO20158.1"/>
    <property type="molecule type" value="Genomic_DNA"/>
</dbReference>
<dbReference type="Proteomes" id="UP000315782">
    <property type="component" value="Unassembled WGS sequence"/>
</dbReference>
<evidence type="ECO:0000313" key="2">
    <source>
        <dbReference type="Proteomes" id="UP000315782"/>
    </source>
</evidence>
<protein>
    <recommendedName>
        <fullName evidence="3">Restriction endonuclease</fullName>
    </recommendedName>
</protein>
<organism evidence="1 2">
    <name type="scientific">SAR86 cluster bacterium</name>
    <dbReference type="NCBI Taxonomy" id="2030880"/>
    <lineage>
        <taxon>Bacteria</taxon>
        <taxon>Pseudomonadati</taxon>
        <taxon>Pseudomonadota</taxon>
        <taxon>Gammaproteobacteria</taxon>
        <taxon>SAR86 cluster</taxon>
    </lineage>
</organism>
<comment type="caution">
    <text evidence="1">The sequence shown here is derived from an EMBL/GenBank/DDBJ whole genome shotgun (WGS) entry which is preliminary data.</text>
</comment>
<accession>A0A520MG00</accession>
<proteinExistence type="predicted"/>
<evidence type="ECO:0000313" key="1">
    <source>
        <dbReference type="EMBL" id="RZO20158.1"/>
    </source>
</evidence>
<dbReference type="AlphaFoldDB" id="A0A520MG00"/>
<dbReference type="InterPro" id="IPR056931">
    <property type="entry name" value="D14-like"/>
</dbReference>
<name>A0A520MG00_9GAMM</name>